<feature type="binding site" evidence="10">
    <location>
        <position position="35"/>
    </location>
    <ligand>
        <name>NAD(+)</name>
        <dbReference type="ChEBI" id="CHEBI:57540"/>
    </ligand>
</feature>
<dbReference type="Pfam" id="PF00984">
    <property type="entry name" value="UDPG_MGDP_dh"/>
    <property type="match status" value="1"/>
</dbReference>
<sequence>MRIAVIGTGYVGLVTGACLAGFGNRVTCVDVDEEKIRGLQEGTVPFYEPGLGDVILSNQRAGRLAFTTALPEAVRDARVCFITVGTPSDVDGSADLQYVLEVAEQIGAALEGPSVVVTKSTVPVGTADRVRHCVARALEARGAGIPFSVASNPEFLREGAAVADFLHPDRVVVGADAPEAEETLRELYSFLPQEKVLFMDIRSAEMTKYAANALLATKISFMNEMARICELVDADVEKVRLGIGSDGRIGYAFISPGCGYGGSCFPKDVRALRHTALQKGYSPRILQAVEDVNEAQKHVLFQKILRHFGGELGGRVLALWGLSFKPNTSDLREASSLVLIQDLLGAGASLRLHDPVALEEARRLLGNRPGLAFLTDHYEALEGADGLVLVTEWDLYKQPDFRLVGQKLREKAVFDGRNQYSGPELRRRGFAYYAIGRP</sequence>
<evidence type="ECO:0000256" key="3">
    <source>
        <dbReference type="ARBA" id="ARBA00012954"/>
    </source>
</evidence>
<evidence type="ECO:0000256" key="1">
    <source>
        <dbReference type="ARBA" id="ARBA00004701"/>
    </source>
</evidence>
<evidence type="ECO:0000256" key="5">
    <source>
        <dbReference type="ARBA" id="ARBA00023027"/>
    </source>
</evidence>
<feature type="domain" description="UDP-glucose/GDP-mannose dehydrogenase C-terminal" evidence="11">
    <location>
        <begin position="318"/>
        <end position="422"/>
    </location>
</feature>
<keyword evidence="13" id="KW-1185">Reference proteome</keyword>
<dbReference type="InterPro" id="IPR008927">
    <property type="entry name" value="6-PGluconate_DH-like_C_sf"/>
</dbReference>
<feature type="binding site" evidence="10">
    <location>
        <position position="158"/>
    </location>
    <ligand>
        <name>NAD(+)</name>
        <dbReference type="ChEBI" id="CHEBI:57540"/>
    </ligand>
</feature>
<dbReference type="STRING" id="584708.Apau_0392"/>
<organism evidence="12 13">
    <name type="scientific">Aminomonas paucivorans DSM 12260</name>
    <dbReference type="NCBI Taxonomy" id="584708"/>
    <lineage>
        <taxon>Bacteria</taxon>
        <taxon>Thermotogati</taxon>
        <taxon>Synergistota</taxon>
        <taxon>Synergistia</taxon>
        <taxon>Synergistales</taxon>
        <taxon>Synergistaceae</taxon>
        <taxon>Aminomonas</taxon>
    </lineage>
</organism>
<dbReference type="InterPro" id="IPR036220">
    <property type="entry name" value="UDP-Glc/GDP-Man_DH_C_sf"/>
</dbReference>
<dbReference type="Gene3D" id="3.40.50.720">
    <property type="entry name" value="NAD(P)-binding Rossmann-like Domain"/>
    <property type="match status" value="2"/>
</dbReference>
<dbReference type="Pfam" id="PF03720">
    <property type="entry name" value="UDPG_MGDP_dh_C"/>
    <property type="match status" value="1"/>
</dbReference>
<dbReference type="PIRSF" id="PIRSF000124">
    <property type="entry name" value="UDPglc_GDPman_dh"/>
    <property type="match status" value="1"/>
</dbReference>
<evidence type="ECO:0000256" key="6">
    <source>
        <dbReference type="ARBA" id="ARBA00047473"/>
    </source>
</evidence>
<reference evidence="12 13" key="1">
    <citation type="journal article" date="2010" name="Stand. Genomic Sci.">
        <title>Non-contiguous finished genome sequence of Aminomonas paucivorans type strain (GLU-3).</title>
        <authorList>
            <person name="Pitluck S."/>
            <person name="Yasawong M."/>
            <person name="Held B."/>
            <person name="Lapidus A."/>
            <person name="Nolan M."/>
            <person name="Copeland A."/>
            <person name="Lucas S."/>
            <person name="Del Rio T.G."/>
            <person name="Tice H."/>
            <person name="Cheng J.F."/>
            <person name="Chertkov O."/>
            <person name="Goodwin L."/>
            <person name="Tapia R."/>
            <person name="Han C."/>
            <person name="Liolios K."/>
            <person name="Ivanova N."/>
            <person name="Mavromatis K."/>
            <person name="Ovchinnikova G."/>
            <person name="Pati A."/>
            <person name="Chen A."/>
            <person name="Palaniappan K."/>
            <person name="Land M."/>
            <person name="Hauser L."/>
            <person name="Chang Y.J."/>
            <person name="Jeffries C.D."/>
            <person name="Pukall R."/>
            <person name="Spring S."/>
            <person name="Rohde M."/>
            <person name="Sikorski J."/>
            <person name="Goker M."/>
            <person name="Woyke T."/>
            <person name="Bristow J."/>
            <person name="Eisen J.A."/>
            <person name="Markowitz V."/>
            <person name="Hugenholtz P."/>
            <person name="Kyrpides N.C."/>
            <person name="Klenk H.P."/>
        </authorList>
    </citation>
    <scope>NUCLEOTIDE SEQUENCE [LARGE SCALE GENOMIC DNA]</scope>
    <source>
        <strain evidence="12 13">DSM 12260</strain>
    </source>
</reference>
<feature type="binding site" evidence="10">
    <location>
        <position position="267"/>
    </location>
    <ligand>
        <name>NAD(+)</name>
        <dbReference type="ChEBI" id="CHEBI:57540"/>
    </ligand>
</feature>
<dbReference type="InterPro" id="IPR017476">
    <property type="entry name" value="UDP-Glc/GDP-Man"/>
</dbReference>
<dbReference type="PANTHER" id="PTHR43750:SF3">
    <property type="entry name" value="UDP-GLUCOSE 6-DEHYDROGENASE TUAD"/>
    <property type="match status" value="1"/>
</dbReference>
<evidence type="ECO:0000256" key="8">
    <source>
        <dbReference type="PIRSR" id="PIRSR500134-1"/>
    </source>
</evidence>
<dbReference type="GO" id="GO:0003979">
    <property type="term" value="F:UDP-glucose 6-dehydrogenase activity"/>
    <property type="evidence" value="ECO:0007669"/>
    <property type="project" value="UniProtKB-EC"/>
</dbReference>
<keyword evidence="4 7" id="KW-0560">Oxidoreductase</keyword>
<dbReference type="PANTHER" id="PTHR43750">
    <property type="entry name" value="UDP-GLUCOSE 6-DEHYDROGENASE TUAD"/>
    <property type="match status" value="1"/>
</dbReference>
<dbReference type="EMBL" id="CM001022">
    <property type="protein sequence ID" value="EFQ22826.1"/>
    <property type="molecule type" value="Genomic_DNA"/>
</dbReference>
<gene>
    <name evidence="12" type="ORF">Apau_0392</name>
</gene>
<dbReference type="PaxDb" id="584708-Apau_0392"/>
<proteinExistence type="inferred from homology"/>
<feature type="binding site" evidence="10">
    <location>
        <position position="121"/>
    </location>
    <ligand>
        <name>NAD(+)</name>
        <dbReference type="ChEBI" id="CHEBI:57540"/>
    </ligand>
</feature>
<evidence type="ECO:0000313" key="13">
    <source>
        <dbReference type="Proteomes" id="UP000005096"/>
    </source>
</evidence>
<dbReference type="PROSITE" id="PS51257">
    <property type="entry name" value="PROKAR_LIPOPROTEIN"/>
    <property type="match status" value="1"/>
</dbReference>
<evidence type="ECO:0000256" key="9">
    <source>
        <dbReference type="PIRSR" id="PIRSR500134-2"/>
    </source>
</evidence>
<name>E3CZ53_9BACT</name>
<accession>E3CZ53</accession>
<evidence type="ECO:0000256" key="10">
    <source>
        <dbReference type="PIRSR" id="PIRSR500134-3"/>
    </source>
</evidence>
<dbReference type="UniPathway" id="UPA00038">
    <property type="reaction ID" value="UER00491"/>
</dbReference>
<dbReference type="InterPro" id="IPR036291">
    <property type="entry name" value="NAD(P)-bd_dom_sf"/>
</dbReference>
<feature type="binding site" evidence="9">
    <location>
        <position position="208"/>
    </location>
    <ligand>
        <name>substrate</name>
    </ligand>
</feature>
<keyword evidence="5 7" id="KW-0520">NAD</keyword>
<dbReference type="InterPro" id="IPR014027">
    <property type="entry name" value="UDP-Glc/GDP-Man_DH_C"/>
</dbReference>
<dbReference type="Proteomes" id="UP000005096">
    <property type="component" value="Chromosome"/>
</dbReference>
<dbReference type="OrthoDB" id="9803238at2"/>
<feature type="active site" description="Nucleophile" evidence="8">
    <location>
        <position position="264"/>
    </location>
</feature>
<evidence type="ECO:0000313" key="12">
    <source>
        <dbReference type="EMBL" id="EFQ22826.1"/>
    </source>
</evidence>
<dbReference type="GO" id="GO:0051287">
    <property type="term" value="F:NAD binding"/>
    <property type="evidence" value="ECO:0007669"/>
    <property type="project" value="InterPro"/>
</dbReference>
<dbReference type="eggNOG" id="COG1004">
    <property type="taxonomic scope" value="Bacteria"/>
</dbReference>
<dbReference type="GO" id="GO:0000271">
    <property type="term" value="P:polysaccharide biosynthetic process"/>
    <property type="evidence" value="ECO:0007669"/>
    <property type="project" value="InterPro"/>
</dbReference>
<dbReference type="Gene3D" id="1.20.5.100">
    <property type="entry name" value="Cytochrome c1, transmembrane anchor, C-terminal"/>
    <property type="match status" value="1"/>
</dbReference>
<dbReference type="InterPro" id="IPR028357">
    <property type="entry name" value="UDPglc_DH_bac"/>
</dbReference>
<evidence type="ECO:0000256" key="7">
    <source>
        <dbReference type="PIRNR" id="PIRNR000124"/>
    </source>
</evidence>
<dbReference type="HOGENOM" id="CLU_023810_1_2_0"/>
<dbReference type="SUPFAM" id="SSF48179">
    <property type="entry name" value="6-phosphogluconate dehydrogenase C-terminal domain-like"/>
    <property type="match status" value="1"/>
</dbReference>
<feature type="binding site" evidence="9">
    <location>
        <position position="325"/>
    </location>
    <ligand>
        <name>substrate</name>
    </ligand>
</feature>
<dbReference type="AlphaFoldDB" id="E3CZ53"/>
<evidence type="ECO:0000259" key="11">
    <source>
        <dbReference type="SMART" id="SM00984"/>
    </source>
</evidence>
<dbReference type="InterPro" id="IPR001732">
    <property type="entry name" value="UDP-Glc/GDP-Man_DH_N"/>
</dbReference>
<dbReference type="Pfam" id="PF03721">
    <property type="entry name" value="UDPG_MGDP_dh_N"/>
    <property type="match status" value="1"/>
</dbReference>
<comment type="pathway">
    <text evidence="1">Nucleotide-sugar biosynthesis; UDP-alpha-D-glucuronate biosynthesis; UDP-alpha-D-glucuronate from UDP-alpha-D-glucose: step 1/1.</text>
</comment>
<feature type="binding site" evidence="9">
    <location>
        <position position="261"/>
    </location>
    <ligand>
        <name>substrate</name>
    </ligand>
</feature>
<dbReference type="RefSeq" id="WP_006299973.1">
    <property type="nucleotide sequence ID" value="NZ_CM001022.1"/>
</dbReference>
<feature type="binding site" evidence="9">
    <location>
        <begin position="155"/>
        <end position="158"/>
    </location>
    <ligand>
        <name>substrate</name>
    </ligand>
</feature>
<feature type="binding site" evidence="10">
    <location>
        <position position="30"/>
    </location>
    <ligand>
        <name>NAD(+)</name>
        <dbReference type="ChEBI" id="CHEBI:57540"/>
    </ligand>
</feature>
<dbReference type="SUPFAM" id="SSF51735">
    <property type="entry name" value="NAD(P)-binding Rossmann-fold domains"/>
    <property type="match status" value="1"/>
</dbReference>
<dbReference type="EC" id="1.1.1.22" evidence="3 7"/>
<evidence type="ECO:0000256" key="4">
    <source>
        <dbReference type="ARBA" id="ARBA00023002"/>
    </source>
</evidence>
<comment type="catalytic activity">
    <reaction evidence="6 7">
        <text>UDP-alpha-D-glucose + 2 NAD(+) + H2O = UDP-alpha-D-glucuronate + 2 NADH + 3 H(+)</text>
        <dbReference type="Rhea" id="RHEA:23596"/>
        <dbReference type="ChEBI" id="CHEBI:15377"/>
        <dbReference type="ChEBI" id="CHEBI:15378"/>
        <dbReference type="ChEBI" id="CHEBI:57540"/>
        <dbReference type="ChEBI" id="CHEBI:57945"/>
        <dbReference type="ChEBI" id="CHEBI:58052"/>
        <dbReference type="ChEBI" id="CHEBI:58885"/>
        <dbReference type="EC" id="1.1.1.22"/>
    </reaction>
</comment>
<dbReference type="SUPFAM" id="SSF52413">
    <property type="entry name" value="UDP-glucose/GDP-mannose dehydrogenase C-terminal domain"/>
    <property type="match status" value="1"/>
</dbReference>
<dbReference type="InterPro" id="IPR014026">
    <property type="entry name" value="UDP-Glc/GDP-Man_DH_dimer"/>
</dbReference>
<dbReference type="SMART" id="SM00984">
    <property type="entry name" value="UDPG_MGDP_dh_C"/>
    <property type="match status" value="1"/>
</dbReference>
<dbReference type="GO" id="GO:0006065">
    <property type="term" value="P:UDP-glucuronate biosynthetic process"/>
    <property type="evidence" value="ECO:0007669"/>
    <property type="project" value="UniProtKB-UniPathway"/>
</dbReference>
<comment type="similarity">
    <text evidence="2 7">Belongs to the UDP-glucose/GDP-mannose dehydrogenase family.</text>
</comment>
<evidence type="ECO:0000256" key="2">
    <source>
        <dbReference type="ARBA" id="ARBA00006601"/>
    </source>
</evidence>
<feature type="binding site" evidence="10">
    <location>
        <position position="86"/>
    </location>
    <ligand>
        <name>NAD(+)</name>
        <dbReference type="ChEBI" id="CHEBI:57540"/>
    </ligand>
</feature>
<dbReference type="PIRSF" id="PIRSF500134">
    <property type="entry name" value="UDPglc_DH_bac"/>
    <property type="match status" value="1"/>
</dbReference>
<protein>
    <recommendedName>
        <fullName evidence="3 7">UDP-glucose 6-dehydrogenase</fullName>
        <ecNumber evidence="3 7">1.1.1.22</ecNumber>
    </recommendedName>
</protein>
<dbReference type="NCBIfam" id="TIGR03026">
    <property type="entry name" value="NDP-sugDHase"/>
    <property type="match status" value="1"/>
</dbReference>
<feature type="binding site" evidence="10">
    <location>
        <position position="332"/>
    </location>
    <ligand>
        <name>NAD(+)</name>
        <dbReference type="ChEBI" id="CHEBI:57540"/>
    </ligand>
</feature>
<feature type="binding site" evidence="9">
    <location>
        <begin position="253"/>
        <end position="257"/>
    </location>
    <ligand>
        <name>substrate</name>
    </ligand>
</feature>